<accession>A0A4Q0XNV5</accession>
<keyword evidence="2" id="KW-1185">Reference proteome</keyword>
<reference evidence="1 2" key="1">
    <citation type="submission" date="2017-10" db="EMBL/GenBank/DDBJ databases">
        <title>Genomics of the genus Arcobacter.</title>
        <authorList>
            <person name="Perez-Cataluna A."/>
            <person name="Figueras M.J."/>
        </authorList>
    </citation>
    <scope>NUCLEOTIDE SEQUENCE [LARGE SCALE GENOMIC DNA]</scope>
    <source>
        <strain evidence="1 2">CECT 8987</strain>
    </source>
</reference>
<proteinExistence type="predicted"/>
<gene>
    <name evidence="1" type="ORF">CRV04_10400</name>
</gene>
<dbReference type="Proteomes" id="UP000290657">
    <property type="component" value="Unassembled WGS sequence"/>
</dbReference>
<dbReference type="RefSeq" id="WP_128996787.1">
    <property type="nucleotide sequence ID" value="NZ_PDKN01000008.1"/>
</dbReference>
<evidence type="ECO:0000313" key="1">
    <source>
        <dbReference type="EMBL" id="RXJ55242.1"/>
    </source>
</evidence>
<sequence>MNNILIIDDQKEFVDAFLTKMNAKSINVAAARSFEGLKKEMPKLYHKIAVVILDIKCLINDNQEVENEDFIGTAITYLDQNYPKFPRIILTGDDESFTGFQRFYKHEEVFLKGQEDDLFTRIKWYCDNSENLRIKRDYQDIFEIFEQNLMDSTQEIQMLNILKNLNEKDSSKFKGILSDVRSMQEAIYKKINQKNKTIVPDIMFKPNGMIDWNKLMKHLIGKSSETNCVKQRIPDNSAYKNQTIFNFSDSLYWSCGQYIHTTPAGSYMISSYALKSLIYNLLELLIWAKQYLK</sequence>
<comment type="caution">
    <text evidence="1">The sequence shown here is derived from an EMBL/GenBank/DDBJ whole genome shotgun (WGS) entry which is preliminary data.</text>
</comment>
<dbReference type="AlphaFoldDB" id="A0A4Q0XNV5"/>
<name>A0A4Q0XNV5_9BACT</name>
<evidence type="ECO:0000313" key="2">
    <source>
        <dbReference type="Proteomes" id="UP000290657"/>
    </source>
</evidence>
<protein>
    <submittedName>
        <fullName evidence="1">Uncharacterized protein</fullName>
    </submittedName>
</protein>
<organism evidence="1 2">
    <name type="scientific">Candidatus Marinarcus aquaticus</name>
    <dbReference type="NCBI Taxonomy" id="2044504"/>
    <lineage>
        <taxon>Bacteria</taxon>
        <taxon>Pseudomonadati</taxon>
        <taxon>Campylobacterota</taxon>
        <taxon>Epsilonproteobacteria</taxon>
        <taxon>Campylobacterales</taxon>
        <taxon>Arcobacteraceae</taxon>
        <taxon>Candidatus Marinarcus</taxon>
    </lineage>
</organism>
<dbReference type="EMBL" id="PDKN01000008">
    <property type="protein sequence ID" value="RXJ55242.1"/>
    <property type="molecule type" value="Genomic_DNA"/>
</dbReference>
<dbReference type="OrthoDB" id="1492012at2"/>